<dbReference type="Proteomes" id="UP001178507">
    <property type="component" value="Unassembled WGS sequence"/>
</dbReference>
<evidence type="ECO:0000313" key="5">
    <source>
        <dbReference type="Proteomes" id="UP001178507"/>
    </source>
</evidence>
<feature type="region of interest" description="Disordered" evidence="2">
    <location>
        <begin position="165"/>
        <end position="197"/>
    </location>
</feature>
<dbReference type="InterPro" id="IPR012340">
    <property type="entry name" value="NA-bd_OB-fold"/>
</dbReference>
<dbReference type="AlphaFoldDB" id="A0AA36HQN0"/>
<dbReference type="GO" id="GO:0043488">
    <property type="term" value="P:regulation of mRNA stability"/>
    <property type="evidence" value="ECO:0007669"/>
    <property type="project" value="TreeGrafter"/>
</dbReference>
<dbReference type="SUPFAM" id="SSF50249">
    <property type="entry name" value="Nucleic acid-binding proteins"/>
    <property type="match status" value="2"/>
</dbReference>
<dbReference type="PANTHER" id="PTHR12962">
    <property type="entry name" value="CALCIUM-REGULATED HEAT STABLE PROTEIN CRHSP-24-RELATED"/>
    <property type="match status" value="1"/>
</dbReference>
<dbReference type="GO" id="GO:0003730">
    <property type="term" value="F:mRNA 3'-UTR binding"/>
    <property type="evidence" value="ECO:0007669"/>
    <property type="project" value="TreeGrafter"/>
</dbReference>
<dbReference type="InterPro" id="IPR002059">
    <property type="entry name" value="CSP_DNA-bd"/>
</dbReference>
<dbReference type="PROSITE" id="PS51857">
    <property type="entry name" value="CSD_2"/>
    <property type="match status" value="2"/>
</dbReference>
<gene>
    <name evidence="4" type="ORF">EVOR1521_LOCUS3286</name>
</gene>
<accession>A0AA36HQN0</accession>
<name>A0AA36HQN0_9DINO</name>
<comment type="caution">
    <text evidence="4">The sequence shown here is derived from an EMBL/GenBank/DDBJ whole genome shotgun (WGS) entry which is preliminary data.</text>
</comment>
<dbReference type="GO" id="GO:0005737">
    <property type="term" value="C:cytoplasm"/>
    <property type="evidence" value="ECO:0007669"/>
    <property type="project" value="TreeGrafter"/>
</dbReference>
<dbReference type="PANTHER" id="PTHR12962:SF1">
    <property type="entry name" value="COLD SHOCK DOMAIN-CONTAINING PROTEIN CG9705"/>
    <property type="match status" value="1"/>
</dbReference>
<evidence type="ECO:0000259" key="3">
    <source>
        <dbReference type="PROSITE" id="PS51857"/>
    </source>
</evidence>
<dbReference type="Gene3D" id="2.40.50.140">
    <property type="entry name" value="Nucleic acid-binding proteins"/>
    <property type="match status" value="3"/>
</dbReference>
<dbReference type="Pfam" id="PF00313">
    <property type="entry name" value="CSD"/>
    <property type="match status" value="1"/>
</dbReference>
<keyword evidence="5" id="KW-1185">Reference proteome</keyword>
<dbReference type="SMART" id="SM00357">
    <property type="entry name" value="CSP"/>
    <property type="match status" value="3"/>
</dbReference>
<evidence type="ECO:0000256" key="2">
    <source>
        <dbReference type="SAM" id="MobiDB-lite"/>
    </source>
</evidence>
<reference evidence="4" key="1">
    <citation type="submission" date="2023-08" db="EMBL/GenBank/DDBJ databases">
        <authorList>
            <person name="Chen Y."/>
            <person name="Shah S."/>
            <person name="Dougan E. K."/>
            <person name="Thang M."/>
            <person name="Chan C."/>
        </authorList>
    </citation>
    <scope>NUCLEOTIDE SEQUENCE</scope>
</reference>
<evidence type="ECO:0000313" key="4">
    <source>
        <dbReference type="EMBL" id="CAJ1373482.1"/>
    </source>
</evidence>
<feature type="domain" description="CSD" evidence="3">
    <location>
        <begin position="98"/>
        <end position="165"/>
    </location>
</feature>
<evidence type="ECO:0000256" key="1">
    <source>
        <dbReference type="ARBA" id="ARBA00022553"/>
    </source>
</evidence>
<sequence>MPSTGTVKSFNPVKGWGFIDCCGVDVFVHVKYCVSGQPAVGDVVTFDIEKNPKCPEQPQAKNVKGCSGQRADELNKQLIANMLGMTASEPPPEQPKGAFHGVVRAYNPDKGFGFIEPAIYRQPVLLRAADMAIGEPKVGDTVYFDVEPVKLDDGTVQLKAINVSSGTCQPEKSEDSYGPVDDKTSKRPGPMDGQGKKSLARIRGMVHSWIPERGWGFATIPGCTDIFVHSHHCVGGFTPQPGDVLEFELERGKKKDGTINFTAINVTLATPHTPAMGPKPPKNSVPVGVKRLMAKLASKAAPE</sequence>
<dbReference type="EMBL" id="CAUJNA010000199">
    <property type="protein sequence ID" value="CAJ1373482.1"/>
    <property type="molecule type" value="Genomic_DNA"/>
</dbReference>
<organism evidence="4 5">
    <name type="scientific">Effrenium voratum</name>
    <dbReference type="NCBI Taxonomy" id="2562239"/>
    <lineage>
        <taxon>Eukaryota</taxon>
        <taxon>Sar</taxon>
        <taxon>Alveolata</taxon>
        <taxon>Dinophyceae</taxon>
        <taxon>Suessiales</taxon>
        <taxon>Symbiodiniaceae</taxon>
        <taxon>Effrenium</taxon>
    </lineage>
</organism>
<keyword evidence="1" id="KW-0597">Phosphoprotein</keyword>
<feature type="domain" description="CSD" evidence="3">
    <location>
        <begin position="2"/>
        <end position="65"/>
    </location>
</feature>
<proteinExistence type="predicted"/>
<dbReference type="InterPro" id="IPR011129">
    <property type="entry name" value="CSD"/>
</dbReference>
<dbReference type="InterPro" id="IPR052069">
    <property type="entry name" value="Ca-reg_mRNA-binding_domain"/>
</dbReference>
<protein>
    <recommendedName>
        <fullName evidence="3">CSD domain-containing protein</fullName>
    </recommendedName>
</protein>
<feature type="compositionally biased region" description="Basic and acidic residues" evidence="2">
    <location>
        <begin position="171"/>
        <end position="185"/>
    </location>
</feature>